<reference evidence="2" key="1">
    <citation type="submission" date="2022-11" db="UniProtKB">
        <authorList>
            <consortium name="WormBaseParasite"/>
        </authorList>
    </citation>
    <scope>IDENTIFICATION</scope>
</reference>
<proteinExistence type="predicted"/>
<dbReference type="Proteomes" id="UP000887580">
    <property type="component" value="Unplaced"/>
</dbReference>
<evidence type="ECO:0000313" key="2">
    <source>
        <dbReference type="WBParaSite" id="PS1159_v2.g16481.t1"/>
    </source>
</evidence>
<accession>A0AC35FDR3</accession>
<protein>
    <submittedName>
        <fullName evidence="2">Potassium channel domain-containing protein</fullName>
    </submittedName>
</protein>
<organism evidence="1 2">
    <name type="scientific">Panagrolaimus sp. PS1159</name>
    <dbReference type="NCBI Taxonomy" id="55785"/>
    <lineage>
        <taxon>Eukaryota</taxon>
        <taxon>Metazoa</taxon>
        <taxon>Ecdysozoa</taxon>
        <taxon>Nematoda</taxon>
        <taxon>Chromadorea</taxon>
        <taxon>Rhabditida</taxon>
        <taxon>Tylenchina</taxon>
        <taxon>Panagrolaimomorpha</taxon>
        <taxon>Panagrolaimoidea</taxon>
        <taxon>Panagrolaimidae</taxon>
        <taxon>Panagrolaimus</taxon>
    </lineage>
</organism>
<dbReference type="WBParaSite" id="PS1159_v2.g16481.t1">
    <property type="protein sequence ID" value="PS1159_v2.g16481.t1"/>
    <property type="gene ID" value="PS1159_v2.g16481"/>
</dbReference>
<name>A0AC35FDR3_9BILA</name>
<evidence type="ECO:0000313" key="1">
    <source>
        <dbReference type="Proteomes" id="UP000887580"/>
    </source>
</evidence>
<sequence>METDFVSTQTWPRAQNPLKLLNDYQTRAHLQTTLANLKHYSKNDEKINELVTSLYDVLAKMDNKKSGSSSTFHDAISPKQIGVIREEPHFESMILCDTTSSSKPVSRVSSIQYVDGIDGETRIETIKEDEIEPLWLQALPHMLLFTFAIFYIAIGGELFRWVDPEISKLPYHEALLLPFQICATIGWGNIPATTKSSQIITIIYAIFGIPITFGALANLGRLIVTGYCSDWIFLTSVVRQKSGVTEIKKQMPISGTINLLIAHQFLGLLLFNGILANFGVIESLYFNIIAIGMIGFGDIVPKPKNLFESLIIIFYISFGIVIFSALLVSICYHFQRLYFVVLKNWLYNRWQQWNAKRKLSNFSVATLHKSPSFSDSNV</sequence>